<protein>
    <submittedName>
        <fullName evidence="2">Uncharacterized protein</fullName>
    </submittedName>
</protein>
<sequence>MRNNIFALYNGTEYAAGIKADGRIILRSERFTDELFEFDKKTIADNTIYISMSIKMKSNKFIRNG</sequence>
<reference evidence="3 4" key="1">
    <citation type="submission" date="2017-07" db="EMBL/GenBank/DDBJ databases">
        <title>Isolation and whole genome analysis of endospore-forming bacteria from heroin.</title>
        <authorList>
            <person name="Kalinowski J."/>
            <person name="Ahrens B."/>
            <person name="Al-Dilaimi A."/>
            <person name="Winkler A."/>
            <person name="Wibberg D."/>
            <person name="Schleenbecker U."/>
            <person name="Ruckert C."/>
            <person name="Wolfel R."/>
            <person name="Grass G."/>
        </authorList>
    </citation>
    <scope>NUCLEOTIDE SEQUENCE [LARGE SCALE GENOMIC DNA]</scope>
    <source>
        <strain evidence="2 3">7509</strain>
        <strain evidence="1 4">7517-1</strain>
    </source>
</reference>
<dbReference type="RefSeq" id="WP_095217411.1">
    <property type="nucleotide sequence ID" value="NZ_NPBH01000060.1"/>
</dbReference>
<proteinExistence type="predicted"/>
<dbReference type="Proteomes" id="UP000216475">
    <property type="component" value="Unassembled WGS sequence"/>
</dbReference>
<comment type="caution">
    <text evidence="2">The sequence shown here is derived from an EMBL/GenBank/DDBJ whole genome shotgun (WGS) entry which is preliminary data.</text>
</comment>
<evidence type="ECO:0000313" key="2">
    <source>
        <dbReference type="EMBL" id="PAE07014.1"/>
    </source>
</evidence>
<organism evidence="2 3">
    <name type="scientific">Terribacillus saccharophilus</name>
    <dbReference type="NCBI Taxonomy" id="361277"/>
    <lineage>
        <taxon>Bacteria</taxon>
        <taxon>Bacillati</taxon>
        <taxon>Bacillota</taxon>
        <taxon>Bacilli</taxon>
        <taxon>Bacillales</taxon>
        <taxon>Bacillaceae</taxon>
        <taxon>Terribacillus</taxon>
    </lineage>
</organism>
<dbReference type="Proteomes" id="UP000216852">
    <property type="component" value="Unassembled WGS sequence"/>
</dbReference>
<accession>A0A268HAY1</accession>
<dbReference type="AlphaFoldDB" id="A0A268HAY1"/>
<evidence type="ECO:0000313" key="3">
    <source>
        <dbReference type="Proteomes" id="UP000216475"/>
    </source>
</evidence>
<dbReference type="EMBL" id="NPBJ01000002">
    <property type="protein sequence ID" value="PAE01728.1"/>
    <property type="molecule type" value="Genomic_DNA"/>
</dbReference>
<dbReference type="OrthoDB" id="2218409at2"/>
<keyword evidence="4" id="KW-1185">Reference proteome</keyword>
<evidence type="ECO:0000313" key="4">
    <source>
        <dbReference type="Proteomes" id="UP000216852"/>
    </source>
</evidence>
<gene>
    <name evidence="1" type="ORF">CHH48_00490</name>
    <name evidence="2" type="ORF">CHI12_13460</name>
</gene>
<evidence type="ECO:0000313" key="1">
    <source>
        <dbReference type="EMBL" id="PAE01728.1"/>
    </source>
</evidence>
<name>A0A268HAY1_9BACI</name>
<dbReference type="EMBL" id="NPBH01000060">
    <property type="protein sequence ID" value="PAE07014.1"/>
    <property type="molecule type" value="Genomic_DNA"/>
</dbReference>